<name>A0A5C5V6U1_9BACT</name>
<dbReference type="CDD" id="cd00685">
    <property type="entry name" value="Trans_IPPS_HT"/>
    <property type="match status" value="1"/>
</dbReference>
<gene>
    <name evidence="8" type="ORF">KOR34_35060</name>
</gene>
<keyword evidence="4" id="KW-0479">Metal-binding</keyword>
<keyword evidence="5" id="KW-0460">Magnesium</keyword>
<dbReference type="InterPro" id="IPR008949">
    <property type="entry name" value="Isoprenoid_synthase_dom_sf"/>
</dbReference>
<dbReference type="GO" id="GO:0016114">
    <property type="term" value="P:terpenoid biosynthetic process"/>
    <property type="evidence" value="ECO:0007669"/>
    <property type="project" value="UniProtKB-ARBA"/>
</dbReference>
<evidence type="ECO:0000313" key="8">
    <source>
        <dbReference type="EMBL" id="TWT33673.1"/>
    </source>
</evidence>
<dbReference type="RefSeq" id="WP_146566491.1">
    <property type="nucleotide sequence ID" value="NZ_SIHJ01000002.1"/>
</dbReference>
<evidence type="ECO:0000256" key="1">
    <source>
        <dbReference type="ARBA" id="ARBA00001946"/>
    </source>
</evidence>
<dbReference type="InterPro" id="IPR033749">
    <property type="entry name" value="Polyprenyl_synt_CS"/>
</dbReference>
<dbReference type="SFLD" id="SFLDG01017">
    <property type="entry name" value="Polyprenyl_Transferase_Like"/>
    <property type="match status" value="1"/>
</dbReference>
<accession>A0A5C5V6U1</accession>
<dbReference type="InterPro" id="IPR000092">
    <property type="entry name" value="Polyprenyl_synt"/>
</dbReference>
<evidence type="ECO:0000256" key="3">
    <source>
        <dbReference type="ARBA" id="ARBA00022679"/>
    </source>
</evidence>
<dbReference type="InterPro" id="IPR053378">
    <property type="entry name" value="Prenyl_diphosphate_synthase"/>
</dbReference>
<comment type="cofactor">
    <cofactor evidence="1">
        <name>Mg(2+)</name>
        <dbReference type="ChEBI" id="CHEBI:18420"/>
    </cofactor>
</comment>
<evidence type="ECO:0000256" key="2">
    <source>
        <dbReference type="ARBA" id="ARBA00006706"/>
    </source>
</evidence>
<evidence type="ECO:0000256" key="6">
    <source>
        <dbReference type="ARBA" id="ARBA00023229"/>
    </source>
</evidence>
<evidence type="ECO:0000256" key="5">
    <source>
        <dbReference type="ARBA" id="ARBA00022842"/>
    </source>
</evidence>
<dbReference type="Pfam" id="PF00348">
    <property type="entry name" value="polyprenyl_synt"/>
    <property type="match status" value="1"/>
</dbReference>
<dbReference type="EC" id="2.5.1.10" evidence="8"/>
<reference evidence="8 9" key="1">
    <citation type="submission" date="2019-02" db="EMBL/GenBank/DDBJ databases">
        <title>Deep-cultivation of Planctomycetes and their phenomic and genomic characterization uncovers novel biology.</title>
        <authorList>
            <person name="Wiegand S."/>
            <person name="Jogler M."/>
            <person name="Boedeker C."/>
            <person name="Pinto D."/>
            <person name="Vollmers J."/>
            <person name="Rivas-Marin E."/>
            <person name="Kohn T."/>
            <person name="Peeters S.H."/>
            <person name="Heuer A."/>
            <person name="Rast P."/>
            <person name="Oberbeckmann S."/>
            <person name="Bunk B."/>
            <person name="Jeske O."/>
            <person name="Meyerdierks A."/>
            <person name="Storesund J.E."/>
            <person name="Kallscheuer N."/>
            <person name="Luecker S."/>
            <person name="Lage O.M."/>
            <person name="Pohl T."/>
            <person name="Merkel B.J."/>
            <person name="Hornburger P."/>
            <person name="Mueller R.-W."/>
            <person name="Bruemmer F."/>
            <person name="Labrenz M."/>
            <person name="Spormann A.M."/>
            <person name="Op Den Camp H."/>
            <person name="Overmann J."/>
            <person name="Amann R."/>
            <person name="Jetten M.S.M."/>
            <person name="Mascher T."/>
            <person name="Medema M.H."/>
            <person name="Devos D.P."/>
            <person name="Kaster A.-K."/>
            <person name="Ovreas L."/>
            <person name="Rohde M."/>
            <person name="Galperin M.Y."/>
            <person name="Jogler C."/>
        </authorList>
    </citation>
    <scope>NUCLEOTIDE SEQUENCE [LARGE SCALE GENOMIC DNA]</scope>
    <source>
        <strain evidence="8 9">KOR34</strain>
    </source>
</reference>
<dbReference type="FunFam" id="1.10.600.10:FF:000001">
    <property type="entry name" value="Geranylgeranyl diphosphate synthase"/>
    <property type="match status" value="1"/>
</dbReference>
<dbReference type="PANTHER" id="PTHR43281:SF1">
    <property type="entry name" value="FARNESYL DIPHOSPHATE SYNTHASE"/>
    <property type="match status" value="1"/>
</dbReference>
<dbReference type="GO" id="GO:0005737">
    <property type="term" value="C:cytoplasm"/>
    <property type="evidence" value="ECO:0007669"/>
    <property type="project" value="UniProtKB-ARBA"/>
</dbReference>
<proteinExistence type="inferred from homology"/>
<dbReference type="PROSITE" id="PS00444">
    <property type="entry name" value="POLYPRENYL_SYNTHASE_2"/>
    <property type="match status" value="1"/>
</dbReference>
<sequence length="298" mass="31462">MATLESSAPHQAEAQHDLAAINQALDESLRLGPGCPDRLGQAMRYVVLGPGKRLRPRLVLMACRACGGDPAAALPAACAVEMIHAYSLAHDDLPAMDDDDLRRGRPTCHIEFDEATAILVGDALQARAFELLATRVAPEHAARCCGELAQAAGAEKLVGGQAADLCGAFDGATVDDLRAIHARKTGAMFIVSLRLGGILAGASEEQLTRLTDYARSLGLAFQVTDDLLDVSGDQQSVGKRLGKDADRGKLTYPELMGVDQSRQLVVELIDAAAAAVQPLGDAAAPLVELARKLQNRDR</sequence>
<dbReference type="AlphaFoldDB" id="A0A5C5V6U1"/>
<dbReference type="SUPFAM" id="SSF48576">
    <property type="entry name" value="Terpenoid synthases"/>
    <property type="match status" value="1"/>
</dbReference>
<keyword evidence="9" id="KW-1185">Reference proteome</keyword>
<dbReference type="GO" id="GO:0046872">
    <property type="term" value="F:metal ion binding"/>
    <property type="evidence" value="ECO:0007669"/>
    <property type="project" value="UniProtKB-KW"/>
</dbReference>
<keyword evidence="3 7" id="KW-0808">Transferase</keyword>
<comment type="similarity">
    <text evidence="2 7">Belongs to the FPP/GGPP synthase family.</text>
</comment>
<dbReference type="PANTHER" id="PTHR43281">
    <property type="entry name" value="FARNESYL DIPHOSPHATE SYNTHASE"/>
    <property type="match status" value="1"/>
</dbReference>
<evidence type="ECO:0000256" key="4">
    <source>
        <dbReference type="ARBA" id="ARBA00022723"/>
    </source>
</evidence>
<evidence type="ECO:0000256" key="7">
    <source>
        <dbReference type="RuleBase" id="RU004466"/>
    </source>
</evidence>
<organism evidence="8 9">
    <name type="scientific">Posidoniimonas corsicana</name>
    <dbReference type="NCBI Taxonomy" id="1938618"/>
    <lineage>
        <taxon>Bacteria</taxon>
        <taxon>Pseudomonadati</taxon>
        <taxon>Planctomycetota</taxon>
        <taxon>Planctomycetia</taxon>
        <taxon>Pirellulales</taxon>
        <taxon>Lacipirellulaceae</taxon>
        <taxon>Posidoniimonas</taxon>
    </lineage>
</organism>
<dbReference type="EMBL" id="SIHJ01000002">
    <property type="protein sequence ID" value="TWT33673.1"/>
    <property type="molecule type" value="Genomic_DNA"/>
</dbReference>
<dbReference type="Gene3D" id="1.10.600.10">
    <property type="entry name" value="Farnesyl Diphosphate Synthase"/>
    <property type="match status" value="1"/>
</dbReference>
<protein>
    <submittedName>
        <fullName evidence="8">Farnesyl diphosphate synthase</fullName>
        <ecNumber evidence="8">2.5.1.10</ecNumber>
    </submittedName>
</protein>
<evidence type="ECO:0000313" key="9">
    <source>
        <dbReference type="Proteomes" id="UP000316714"/>
    </source>
</evidence>
<dbReference type="OrthoDB" id="9805316at2"/>
<dbReference type="SFLD" id="SFLDS00005">
    <property type="entry name" value="Isoprenoid_Synthase_Type_I"/>
    <property type="match status" value="1"/>
</dbReference>
<dbReference type="NCBIfam" id="NF045485">
    <property type="entry name" value="FPPsyn"/>
    <property type="match status" value="1"/>
</dbReference>
<dbReference type="Proteomes" id="UP000316714">
    <property type="component" value="Unassembled WGS sequence"/>
</dbReference>
<dbReference type="GO" id="GO:0004337">
    <property type="term" value="F:(2E,6E)-farnesyl diphosphate synthase activity"/>
    <property type="evidence" value="ECO:0007669"/>
    <property type="project" value="UniProtKB-EC"/>
</dbReference>
<keyword evidence="6" id="KW-0414">Isoprene biosynthesis</keyword>
<comment type="caution">
    <text evidence="8">The sequence shown here is derived from an EMBL/GenBank/DDBJ whole genome shotgun (WGS) entry which is preliminary data.</text>
</comment>